<keyword evidence="1" id="KW-0812">Transmembrane</keyword>
<dbReference type="EMBL" id="HBGB01041925">
    <property type="protein sequence ID" value="CAD9069580.1"/>
    <property type="molecule type" value="Transcribed_RNA"/>
</dbReference>
<sequence>MVYRMQCTQSYPLTIPLTHHSRTDTSVPTVLLVGTACYRNELTYGRHRNFNTTTHMDTHMDTHTHTMPTVLHLSECTVCLASPRLAFAIFSLSACLCVPCLSTCLATFFVRPSGGLWLSCLWSCLSVCRVSVCLPAYLPDCLQPQRDI</sequence>
<accession>A0A7S1PAT7</accession>
<reference evidence="2" key="1">
    <citation type="submission" date="2021-01" db="EMBL/GenBank/DDBJ databases">
        <authorList>
            <person name="Corre E."/>
            <person name="Pelletier E."/>
            <person name="Niang G."/>
            <person name="Scheremetjew M."/>
            <person name="Finn R."/>
            <person name="Kale V."/>
            <person name="Holt S."/>
            <person name="Cochrane G."/>
            <person name="Meng A."/>
            <person name="Brown T."/>
            <person name="Cohen L."/>
        </authorList>
    </citation>
    <scope>NUCLEOTIDE SEQUENCE</scope>
    <source>
        <strain evidence="2">CCMP3346</strain>
    </source>
</reference>
<evidence type="ECO:0000256" key="1">
    <source>
        <dbReference type="SAM" id="Phobius"/>
    </source>
</evidence>
<name>A0A7S1PAT7_9ALVE</name>
<evidence type="ECO:0000313" key="2">
    <source>
        <dbReference type="EMBL" id="CAD9069580.1"/>
    </source>
</evidence>
<keyword evidence="1" id="KW-0472">Membrane</keyword>
<feature type="transmembrane region" description="Helical" evidence="1">
    <location>
        <begin position="85"/>
        <end position="110"/>
    </location>
</feature>
<protein>
    <submittedName>
        <fullName evidence="2">Uncharacterized protein</fullName>
    </submittedName>
</protein>
<dbReference type="AlphaFoldDB" id="A0A7S1PAT7"/>
<gene>
    <name evidence="2" type="ORF">VBRA1451_LOCUS24662</name>
</gene>
<proteinExistence type="predicted"/>
<organism evidence="2">
    <name type="scientific">Vitrella brassicaformis</name>
    <dbReference type="NCBI Taxonomy" id="1169539"/>
    <lineage>
        <taxon>Eukaryota</taxon>
        <taxon>Sar</taxon>
        <taxon>Alveolata</taxon>
        <taxon>Colpodellida</taxon>
        <taxon>Vitrellaceae</taxon>
        <taxon>Vitrella</taxon>
    </lineage>
</organism>
<keyword evidence="1" id="KW-1133">Transmembrane helix</keyword>